<dbReference type="GO" id="GO:0071555">
    <property type="term" value="P:cell wall organization"/>
    <property type="evidence" value="ECO:0007669"/>
    <property type="project" value="UniProtKB-UniRule"/>
</dbReference>
<evidence type="ECO:0000256" key="1">
    <source>
        <dbReference type="ARBA" id="ARBA00004752"/>
    </source>
</evidence>
<organism evidence="9">
    <name type="scientific">uncultured Solirubrobacteraceae bacterium</name>
    <dbReference type="NCBI Taxonomy" id="1162706"/>
    <lineage>
        <taxon>Bacteria</taxon>
        <taxon>Bacillati</taxon>
        <taxon>Actinomycetota</taxon>
        <taxon>Thermoleophilia</taxon>
        <taxon>Solirubrobacterales</taxon>
        <taxon>Solirubrobacteraceae</taxon>
        <taxon>environmental samples</taxon>
    </lineage>
</organism>
<evidence type="ECO:0000256" key="5">
    <source>
        <dbReference type="ARBA" id="ARBA00023316"/>
    </source>
</evidence>
<dbReference type="GO" id="GO:0016740">
    <property type="term" value="F:transferase activity"/>
    <property type="evidence" value="ECO:0007669"/>
    <property type="project" value="UniProtKB-KW"/>
</dbReference>
<dbReference type="InterPro" id="IPR050979">
    <property type="entry name" value="LD-transpeptidase"/>
</dbReference>
<dbReference type="GO" id="GO:0008360">
    <property type="term" value="P:regulation of cell shape"/>
    <property type="evidence" value="ECO:0007669"/>
    <property type="project" value="UniProtKB-UniRule"/>
</dbReference>
<dbReference type="GO" id="GO:0005576">
    <property type="term" value="C:extracellular region"/>
    <property type="evidence" value="ECO:0007669"/>
    <property type="project" value="TreeGrafter"/>
</dbReference>
<dbReference type="EMBL" id="CADCVR010000061">
    <property type="protein sequence ID" value="CAA9499691.1"/>
    <property type="molecule type" value="Genomic_DNA"/>
</dbReference>
<dbReference type="AlphaFoldDB" id="A0A6J4SNU9"/>
<accession>A0A6J4SNU9</accession>
<evidence type="ECO:0000256" key="3">
    <source>
        <dbReference type="ARBA" id="ARBA00022960"/>
    </source>
</evidence>
<dbReference type="UniPathway" id="UPA00219"/>
<reference evidence="9" key="1">
    <citation type="submission" date="2020-02" db="EMBL/GenBank/DDBJ databases">
        <authorList>
            <person name="Meier V. D."/>
        </authorList>
    </citation>
    <scope>NUCLEOTIDE SEQUENCE</scope>
    <source>
        <strain evidence="9">AVDCRST_MAG53</strain>
    </source>
</reference>
<sequence length="275" mass="29066">MNGRLRLILAAVVVLVVLLAAGIGLPANQRDTGDLEGATSAAAAGDRSAGATAASASRSRAREPGSSTRRAPADAEARAGRWSAALLRPEVLRTAPDGRRVARVGRRTGYGSRRVFAVAEFRPGWVGVRAMQRPNGKLAWLPADAVRLRPVRTTLVADLSDRELTVSVDGKIRHRAPVGIGRPGSETPLGRYGVTDRLRADGTSRVYGCCAIALTGRQTNPPPGWTGGTRLALHGTPSPDSVGREVSAGCLRMRDPDLRRLLLTVPLGATLTVRR</sequence>
<proteinExistence type="predicted"/>
<evidence type="ECO:0000256" key="4">
    <source>
        <dbReference type="ARBA" id="ARBA00022984"/>
    </source>
</evidence>
<evidence type="ECO:0000256" key="6">
    <source>
        <dbReference type="PROSITE-ProRule" id="PRU01373"/>
    </source>
</evidence>
<feature type="region of interest" description="Disordered" evidence="7">
    <location>
        <begin position="30"/>
        <end position="77"/>
    </location>
</feature>
<gene>
    <name evidence="9" type="ORF">AVDCRST_MAG53-1870</name>
</gene>
<dbReference type="CDD" id="cd16913">
    <property type="entry name" value="YkuD_like"/>
    <property type="match status" value="1"/>
</dbReference>
<dbReference type="InterPro" id="IPR005490">
    <property type="entry name" value="LD_TPept_cat_dom"/>
</dbReference>
<keyword evidence="2" id="KW-0808">Transferase</keyword>
<dbReference type="PROSITE" id="PS52029">
    <property type="entry name" value="LD_TPASE"/>
    <property type="match status" value="1"/>
</dbReference>
<dbReference type="Pfam" id="PF03734">
    <property type="entry name" value="YkuD"/>
    <property type="match status" value="1"/>
</dbReference>
<name>A0A6J4SNU9_9ACTN</name>
<dbReference type="Gene3D" id="2.40.440.10">
    <property type="entry name" value="L,D-transpeptidase catalytic domain-like"/>
    <property type="match status" value="1"/>
</dbReference>
<evidence type="ECO:0000256" key="7">
    <source>
        <dbReference type="SAM" id="MobiDB-lite"/>
    </source>
</evidence>
<keyword evidence="3 6" id="KW-0133">Cell shape</keyword>
<feature type="active site" description="Nucleophile" evidence="6">
    <location>
        <position position="250"/>
    </location>
</feature>
<keyword evidence="5 6" id="KW-0961">Cell wall biogenesis/degradation</keyword>
<feature type="compositionally biased region" description="Low complexity" evidence="7">
    <location>
        <begin position="37"/>
        <end position="58"/>
    </location>
</feature>
<dbReference type="PANTHER" id="PTHR30582">
    <property type="entry name" value="L,D-TRANSPEPTIDASE"/>
    <property type="match status" value="1"/>
</dbReference>
<evidence type="ECO:0000256" key="2">
    <source>
        <dbReference type="ARBA" id="ARBA00022679"/>
    </source>
</evidence>
<keyword evidence="4 6" id="KW-0573">Peptidoglycan synthesis</keyword>
<dbReference type="GO" id="GO:0071972">
    <property type="term" value="F:peptidoglycan L,D-transpeptidase activity"/>
    <property type="evidence" value="ECO:0007669"/>
    <property type="project" value="TreeGrafter"/>
</dbReference>
<dbReference type="GO" id="GO:0018104">
    <property type="term" value="P:peptidoglycan-protein cross-linking"/>
    <property type="evidence" value="ECO:0007669"/>
    <property type="project" value="TreeGrafter"/>
</dbReference>
<feature type="active site" description="Proton donor/acceptor" evidence="6">
    <location>
        <position position="234"/>
    </location>
</feature>
<evidence type="ECO:0000259" key="8">
    <source>
        <dbReference type="PROSITE" id="PS52029"/>
    </source>
</evidence>
<evidence type="ECO:0000313" key="9">
    <source>
        <dbReference type="EMBL" id="CAA9499691.1"/>
    </source>
</evidence>
<feature type="domain" description="L,D-TPase catalytic" evidence="8">
    <location>
        <begin position="153"/>
        <end position="274"/>
    </location>
</feature>
<comment type="pathway">
    <text evidence="1 6">Cell wall biogenesis; peptidoglycan biosynthesis.</text>
</comment>
<dbReference type="SUPFAM" id="SSF141523">
    <property type="entry name" value="L,D-transpeptidase catalytic domain-like"/>
    <property type="match status" value="1"/>
</dbReference>
<protein>
    <recommendedName>
        <fullName evidence="8">L,D-TPase catalytic domain-containing protein</fullName>
    </recommendedName>
</protein>
<dbReference type="InterPro" id="IPR038063">
    <property type="entry name" value="Transpep_catalytic_dom"/>
</dbReference>